<dbReference type="GO" id="GO:0051287">
    <property type="term" value="F:NAD binding"/>
    <property type="evidence" value="ECO:0007669"/>
    <property type="project" value="InterPro"/>
</dbReference>
<keyword evidence="7 16" id="KW-0432">Leucine biosynthesis</keyword>
<dbReference type="KEGG" id="ceu:A7L45_16715"/>
<evidence type="ECO:0000256" key="10">
    <source>
        <dbReference type="ARBA" id="ARBA00022723"/>
    </source>
</evidence>
<keyword evidence="16" id="KW-0464">Manganese</keyword>
<evidence type="ECO:0000256" key="14">
    <source>
        <dbReference type="ARBA" id="ARBA00023304"/>
    </source>
</evidence>
<dbReference type="GO" id="GO:0009098">
    <property type="term" value="P:L-leucine biosynthetic process"/>
    <property type="evidence" value="ECO:0007669"/>
    <property type="project" value="UniProtKB-UniRule"/>
</dbReference>
<keyword evidence="20" id="KW-1185">Reference proteome</keyword>
<evidence type="ECO:0000256" key="6">
    <source>
        <dbReference type="ARBA" id="ARBA00011738"/>
    </source>
</evidence>
<dbReference type="SUPFAM" id="SSF53659">
    <property type="entry name" value="Isocitrate/Isopropylmalate dehydrogenase-like"/>
    <property type="match status" value="1"/>
</dbReference>
<comment type="subunit">
    <text evidence="6 16 17">Homodimer.</text>
</comment>
<dbReference type="UniPathway" id="UPA00048">
    <property type="reaction ID" value="UER00072"/>
</dbReference>
<dbReference type="EMBL" id="CP015756">
    <property type="protein sequence ID" value="APC41605.1"/>
    <property type="molecule type" value="Genomic_DNA"/>
</dbReference>
<evidence type="ECO:0000256" key="17">
    <source>
        <dbReference type="RuleBase" id="RU004445"/>
    </source>
</evidence>
<comment type="cofactor">
    <cofactor evidence="16 17">
        <name>Mg(2+)</name>
        <dbReference type="ChEBI" id="CHEBI:18420"/>
    </cofactor>
    <cofactor evidence="16 17">
        <name>Mn(2+)</name>
        <dbReference type="ChEBI" id="CHEBI:29035"/>
    </cofactor>
    <text evidence="16 17">Binds 1 Mg(2+) or Mn(2+) ion per subunit.</text>
</comment>
<evidence type="ECO:0000256" key="1">
    <source>
        <dbReference type="ARBA" id="ARBA00000624"/>
    </source>
</evidence>
<keyword evidence="11 16" id="KW-0460">Magnesium</keyword>
<feature type="site" description="Important for catalysis" evidence="16">
    <location>
        <position position="191"/>
    </location>
</feature>
<reference evidence="20" key="1">
    <citation type="journal article" date="2016" name="Front. Microbiol.">
        <title>Complete Genome Sequence of Clostridium estertheticum DSM 8809, a Microbe Identified in Spoiled Vacuum Packed Beef.</title>
        <authorList>
            <person name="Yu Z."/>
            <person name="Gunn L."/>
            <person name="Brennan E."/>
            <person name="Reid R."/>
            <person name="Wall P.G."/>
            <person name="Gaora O.P."/>
            <person name="Hurley D."/>
            <person name="Bolton D."/>
            <person name="Fanning S."/>
        </authorList>
    </citation>
    <scope>NUCLEOTIDE SEQUENCE [LARGE SCALE GENOMIC DNA]</scope>
    <source>
        <strain evidence="20">DSM 8809</strain>
    </source>
</reference>
<dbReference type="NCBIfam" id="TIGR00169">
    <property type="entry name" value="leuB"/>
    <property type="match status" value="1"/>
</dbReference>
<feature type="domain" description="Isopropylmalate dehydrogenase-like" evidence="18">
    <location>
        <begin position="3"/>
        <end position="352"/>
    </location>
</feature>
<feature type="binding site" evidence="16">
    <location>
        <position position="247"/>
    </location>
    <ligand>
        <name>Mg(2+)</name>
        <dbReference type="ChEBI" id="CHEBI:18420"/>
    </ligand>
</feature>
<dbReference type="GO" id="GO:0000287">
    <property type="term" value="F:magnesium ion binding"/>
    <property type="evidence" value="ECO:0007669"/>
    <property type="project" value="InterPro"/>
</dbReference>
<feature type="binding site" evidence="16">
    <location>
        <position position="223"/>
    </location>
    <ligand>
        <name>Mg(2+)</name>
        <dbReference type="ChEBI" id="CHEBI:18420"/>
    </ligand>
</feature>
<keyword evidence="12 16" id="KW-0560">Oxidoreductase</keyword>
<evidence type="ECO:0000259" key="18">
    <source>
        <dbReference type="SMART" id="SM01329"/>
    </source>
</evidence>
<dbReference type="InterPro" id="IPR019818">
    <property type="entry name" value="IsoCit/isopropylmalate_DH_CS"/>
</dbReference>
<dbReference type="OrthoDB" id="9806254at2"/>
<keyword evidence="14 16" id="KW-0100">Branched-chain amino acid biosynthesis</keyword>
<dbReference type="Pfam" id="PF00180">
    <property type="entry name" value="Iso_dh"/>
    <property type="match status" value="1"/>
</dbReference>
<dbReference type="AlphaFoldDB" id="A0A1J0GJS5"/>
<dbReference type="RefSeq" id="WP_071613897.1">
    <property type="nucleotide sequence ID" value="NZ_CP015756.1"/>
</dbReference>
<keyword evidence="9 16" id="KW-0028">Amino-acid biosynthesis</keyword>
<dbReference type="STRING" id="1552.A7L45_16715"/>
<comment type="catalytic activity">
    <reaction evidence="1 16 17">
        <text>(2R,3S)-3-isopropylmalate + NAD(+) = 4-methyl-2-oxopentanoate + CO2 + NADH</text>
        <dbReference type="Rhea" id="RHEA:32271"/>
        <dbReference type="ChEBI" id="CHEBI:16526"/>
        <dbReference type="ChEBI" id="CHEBI:17865"/>
        <dbReference type="ChEBI" id="CHEBI:35121"/>
        <dbReference type="ChEBI" id="CHEBI:57540"/>
        <dbReference type="ChEBI" id="CHEBI:57945"/>
        <dbReference type="EC" id="1.1.1.85"/>
    </reaction>
</comment>
<dbReference type="SMART" id="SM01329">
    <property type="entry name" value="Iso_dh"/>
    <property type="match status" value="1"/>
</dbReference>
<feature type="binding site" evidence="16">
    <location>
        <position position="105"/>
    </location>
    <ligand>
        <name>substrate</name>
    </ligand>
</feature>
<accession>A0A1J0GJS5</accession>
<gene>
    <name evidence="16" type="primary">leuB</name>
    <name evidence="19" type="ORF">A7L45_16715</name>
</gene>
<keyword evidence="8 16" id="KW-0963">Cytoplasm</keyword>
<evidence type="ECO:0000256" key="11">
    <source>
        <dbReference type="ARBA" id="ARBA00022842"/>
    </source>
</evidence>
<dbReference type="PROSITE" id="PS00470">
    <property type="entry name" value="IDH_IMDH"/>
    <property type="match status" value="1"/>
</dbReference>
<evidence type="ECO:0000256" key="4">
    <source>
        <dbReference type="ARBA" id="ARBA00004762"/>
    </source>
</evidence>
<dbReference type="GO" id="GO:0005829">
    <property type="term" value="C:cytosol"/>
    <property type="evidence" value="ECO:0007669"/>
    <property type="project" value="TreeGrafter"/>
</dbReference>
<evidence type="ECO:0000256" key="13">
    <source>
        <dbReference type="ARBA" id="ARBA00023027"/>
    </source>
</evidence>
<dbReference type="PANTHER" id="PTHR42979">
    <property type="entry name" value="3-ISOPROPYLMALATE DEHYDROGENASE"/>
    <property type="match status" value="1"/>
</dbReference>
<dbReference type="EC" id="1.1.1.85" evidence="16"/>
<dbReference type="InterPro" id="IPR004429">
    <property type="entry name" value="Isopropylmalate_DH"/>
</dbReference>
<dbReference type="GO" id="GO:0003862">
    <property type="term" value="F:3-isopropylmalate dehydrogenase activity"/>
    <property type="evidence" value="ECO:0007669"/>
    <property type="project" value="UniProtKB-UniRule"/>
</dbReference>
<evidence type="ECO:0000256" key="3">
    <source>
        <dbReference type="ARBA" id="ARBA00004496"/>
    </source>
</evidence>
<comment type="cofactor">
    <cofactor evidence="2">
        <name>Mn(2+)</name>
        <dbReference type="ChEBI" id="CHEBI:29035"/>
    </cofactor>
</comment>
<proteinExistence type="inferred from homology"/>
<dbReference type="Gene3D" id="3.40.718.10">
    <property type="entry name" value="Isopropylmalate Dehydrogenase"/>
    <property type="match status" value="1"/>
</dbReference>
<evidence type="ECO:0000256" key="8">
    <source>
        <dbReference type="ARBA" id="ARBA00022490"/>
    </source>
</evidence>
<comment type="subcellular location">
    <subcellularLocation>
        <location evidence="3 16">Cytoplasm</location>
    </subcellularLocation>
</comment>
<evidence type="ECO:0000256" key="7">
    <source>
        <dbReference type="ARBA" id="ARBA00022430"/>
    </source>
</evidence>
<evidence type="ECO:0000256" key="2">
    <source>
        <dbReference type="ARBA" id="ARBA00001936"/>
    </source>
</evidence>
<comment type="function">
    <text evidence="15 16 17">Catalyzes the oxidation of 3-carboxy-2-hydroxy-4-methylpentanoate (3-isopropylmalate) to 3-carboxy-4-methyl-2-oxopentanoate. The product decarboxylates to 4-methyl-2 oxopentanoate.</text>
</comment>
<feature type="binding site" evidence="16">
    <location>
        <begin position="75"/>
        <end position="88"/>
    </location>
    <ligand>
        <name>NAD(+)</name>
        <dbReference type="ChEBI" id="CHEBI:57540"/>
    </ligand>
</feature>
<keyword evidence="13 16" id="KW-0520">NAD</keyword>
<comment type="pathway">
    <text evidence="4 16 17">Amino-acid biosynthesis; L-leucine biosynthesis; L-leucine from 3-methyl-2-oxobutanoate: step 3/4.</text>
</comment>
<dbReference type="HAMAP" id="MF_01033">
    <property type="entry name" value="LeuB_type1"/>
    <property type="match status" value="1"/>
</dbReference>
<dbReference type="FunFam" id="3.40.718.10:FF:000028">
    <property type="entry name" value="3-isopropylmalate dehydrogenase"/>
    <property type="match status" value="1"/>
</dbReference>
<dbReference type="PANTHER" id="PTHR42979:SF1">
    <property type="entry name" value="3-ISOPROPYLMALATE DEHYDROGENASE"/>
    <property type="match status" value="1"/>
</dbReference>
<name>A0A1J0GJS5_9CLOT</name>
<evidence type="ECO:0000256" key="15">
    <source>
        <dbReference type="ARBA" id="ARBA00023577"/>
    </source>
</evidence>
<evidence type="ECO:0000256" key="9">
    <source>
        <dbReference type="ARBA" id="ARBA00022605"/>
    </source>
</evidence>
<evidence type="ECO:0000256" key="12">
    <source>
        <dbReference type="ARBA" id="ARBA00023002"/>
    </source>
</evidence>
<feature type="binding site" evidence="16">
    <location>
        <position position="223"/>
    </location>
    <ligand>
        <name>substrate</name>
    </ligand>
</feature>
<evidence type="ECO:0000313" key="19">
    <source>
        <dbReference type="EMBL" id="APC41605.1"/>
    </source>
</evidence>
<feature type="binding site" evidence="16">
    <location>
        <position position="134"/>
    </location>
    <ligand>
        <name>substrate</name>
    </ligand>
</feature>
<protein>
    <recommendedName>
        <fullName evidence="16">3-isopropylmalate dehydrogenase</fullName>
        <ecNumber evidence="16">1.1.1.85</ecNumber>
    </recommendedName>
    <alternativeName>
        <fullName evidence="16">3-IPM-DH</fullName>
    </alternativeName>
    <alternativeName>
        <fullName evidence="16">Beta-IPM dehydrogenase</fullName>
        <shortName evidence="16">IMDH</shortName>
    </alternativeName>
</protein>
<keyword evidence="10 16" id="KW-0479">Metal-binding</keyword>
<sequence length="357" mass="38825">MKKIAVIRGDGIGPEIVNGAIKVLDVISKKYNTPFVYTHLLMGGVAIDETGLPLPKETIDICKRSDAVLLGSVGGPKWDKLPGDKRPEAGLLGIRKALEVFANLRPAILFPQLKEASALKPEVLKGNIDIMVIRELTGGIYFGEKSRIDLPSGGQKAWDTMAYSTYEIERIARVGFETARKRTKKLTLVDKANVLETSRLWREIVLKMSADYPDVTLEVQLVDSCAMQLIKNPGQFDTILTENMFGDILSDEASMLTGSLGMLPSASLGNGTLGIYEPIHGSAPDIAGKDIANPIATIMSVAMMLRYSFNMESAAKDIEDAVSKVLDTKYRTVDIMGAGMKCVGTIEMSKLIANEIK</sequence>
<dbReference type="InterPro" id="IPR024084">
    <property type="entry name" value="IsoPropMal-DH-like_dom"/>
</dbReference>
<dbReference type="Proteomes" id="UP000182569">
    <property type="component" value="Chromosome"/>
</dbReference>
<feature type="binding site" evidence="16">
    <location>
        <position position="251"/>
    </location>
    <ligand>
        <name>Mg(2+)</name>
        <dbReference type="ChEBI" id="CHEBI:18420"/>
    </ligand>
</feature>
<feature type="site" description="Important for catalysis" evidence="16">
    <location>
        <position position="141"/>
    </location>
</feature>
<evidence type="ECO:0000256" key="5">
    <source>
        <dbReference type="ARBA" id="ARBA00008319"/>
    </source>
</evidence>
<feature type="binding site" evidence="16">
    <location>
        <begin position="281"/>
        <end position="293"/>
    </location>
    <ligand>
        <name>NAD(+)</name>
        <dbReference type="ChEBI" id="CHEBI:57540"/>
    </ligand>
</feature>
<evidence type="ECO:0000256" key="16">
    <source>
        <dbReference type="HAMAP-Rule" id="MF_01033"/>
    </source>
</evidence>
<organism evidence="19 20">
    <name type="scientific">Clostridium estertheticum subsp. estertheticum</name>
    <dbReference type="NCBI Taxonomy" id="1552"/>
    <lineage>
        <taxon>Bacteria</taxon>
        <taxon>Bacillati</taxon>
        <taxon>Bacillota</taxon>
        <taxon>Clostridia</taxon>
        <taxon>Eubacteriales</taxon>
        <taxon>Clostridiaceae</taxon>
        <taxon>Clostridium</taxon>
    </lineage>
</organism>
<evidence type="ECO:0000313" key="20">
    <source>
        <dbReference type="Proteomes" id="UP000182569"/>
    </source>
</evidence>
<feature type="binding site" evidence="16">
    <location>
        <position position="95"/>
    </location>
    <ligand>
        <name>substrate</name>
    </ligand>
</feature>
<comment type="similarity">
    <text evidence="5 16">Belongs to the isocitrate and isopropylmalate dehydrogenases family. LeuB type 1 subfamily.</text>
</comment>